<dbReference type="Gene3D" id="3.60.40.10">
    <property type="entry name" value="PPM-type phosphatase domain"/>
    <property type="match status" value="1"/>
</dbReference>
<dbReference type="Pfam" id="PF07228">
    <property type="entry name" value="SpoIIE"/>
    <property type="match status" value="1"/>
</dbReference>
<dbReference type="GO" id="GO:0016791">
    <property type="term" value="F:phosphatase activity"/>
    <property type="evidence" value="ECO:0007669"/>
    <property type="project" value="TreeGrafter"/>
</dbReference>
<evidence type="ECO:0000256" key="1">
    <source>
        <dbReference type="ARBA" id="ARBA00022801"/>
    </source>
</evidence>
<name>A0A9D1YQG7_9FIRM</name>
<proteinExistence type="predicted"/>
<dbReference type="PANTHER" id="PTHR43156">
    <property type="entry name" value="STAGE II SPORULATION PROTEIN E-RELATED"/>
    <property type="match status" value="1"/>
</dbReference>
<dbReference type="SMART" id="SM00331">
    <property type="entry name" value="PP2C_SIG"/>
    <property type="match status" value="1"/>
</dbReference>
<feature type="domain" description="PPM-type phosphatase" evidence="2">
    <location>
        <begin position="180"/>
        <end position="393"/>
    </location>
</feature>
<dbReference type="EMBL" id="DXDD01000138">
    <property type="protein sequence ID" value="HIY61235.1"/>
    <property type="molecule type" value="Genomic_DNA"/>
</dbReference>
<comment type="caution">
    <text evidence="3">The sequence shown here is derived from an EMBL/GenBank/DDBJ whole genome shotgun (WGS) entry which is preliminary data.</text>
</comment>
<dbReference type="AlphaFoldDB" id="A0A9D1YQG7"/>
<sequence length="408" mass="44852">MKNRGSADTVQSAYLLEYGRRKIRVCADTFQNLAQIFSEDREDEEEQPERAFFYLKKSLARERRLFAENLKEMAELMNRTSQESVRFLRLGNRRKRQLVRALAGEGMNAEDIYLVQRGNGRMELSLLLSARQTRSRGTRTVQEAADLLSVLLDMRLVPSGRNPFFIGTEPVCCFFEEEPAYVWLTGTARAVRETETVSGDNFAFFEAGDAGLVLALSDGMGSGKAACRDSEAVVDMAESMLEAGIDAQLAVRLMNSAMAGEGSVECLPTLDLCTLDLHEGECTFLKAGAAASFVKHGSVVERVGGASLPLGAMSETQPQPVKRDVSDGDYIILMTDGMTESWPDGEGEKRLETLLSGMNGISPSEMAGLLLRAAIEQRGGRIRDDMTVLCAGIWEKKDGDPEGKERTV</sequence>
<reference evidence="3" key="1">
    <citation type="journal article" date="2021" name="PeerJ">
        <title>Extensive microbial diversity within the chicken gut microbiome revealed by metagenomics and culture.</title>
        <authorList>
            <person name="Gilroy R."/>
            <person name="Ravi A."/>
            <person name="Getino M."/>
            <person name="Pursley I."/>
            <person name="Horton D.L."/>
            <person name="Alikhan N.F."/>
            <person name="Baker D."/>
            <person name="Gharbi K."/>
            <person name="Hall N."/>
            <person name="Watson M."/>
            <person name="Adriaenssens E.M."/>
            <person name="Foster-Nyarko E."/>
            <person name="Jarju S."/>
            <person name="Secka A."/>
            <person name="Antonio M."/>
            <person name="Oren A."/>
            <person name="Chaudhuri R.R."/>
            <person name="La Ragione R."/>
            <person name="Hildebrand F."/>
            <person name="Pallen M.J."/>
        </authorList>
    </citation>
    <scope>NUCLEOTIDE SEQUENCE</scope>
    <source>
        <strain evidence="3">ChiSxjej3B15-24422</strain>
    </source>
</reference>
<reference evidence="3" key="2">
    <citation type="submission" date="2021-04" db="EMBL/GenBank/DDBJ databases">
        <authorList>
            <person name="Gilroy R."/>
        </authorList>
    </citation>
    <scope>NUCLEOTIDE SEQUENCE</scope>
    <source>
        <strain evidence="3">ChiSxjej3B15-24422</strain>
    </source>
</reference>
<dbReference type="InterPro" id="IPR036457">
    <property type="entry name" value="PPM-type-like_dom_sf"/>
</dbReference>
<evidence type="ECO:0000313" key="4">
    <source>
        <dbReference type="Proteomes" id="UP000824007"/>
    </source>
</evidence>
<gene>
    <name evidence="3" type="ORF">H9831_11245</name>
</gene>
<dbReference type="PANTHER" id="PTHR43156:SF2">
    <property type="entry name" value="STAGE II SPORULATION PROTEIN E"/>
    <property type="match status" value="1"/>
</dbReference>
<accession>A0A9D1YQG7</accession>
<organism evidence="3 4">
    <name type="scientific">Candidatus Eisenbergiella pullistercoris</name>
    <dbReference type="NCBI Taxonomy" id="2838555"/>
    <lineage>
        <taxon>Bacteria</taxon>
        <taxon>Bacillati</taxon>
        <taxon>Bacillota</taxon>
        <taxon>Clostridia</taxon>
        <taxon>Lachnospirales</taxon>
        <taxon>Lachnospiraceae</taxon>
        <taxon>Eisenbergiella</taxon>
    </lineage>
</organism>
<keyword evidence="1" id="KW-0378">Hydrolase</keyword>
<dbReference type="Proteomes" id="UP000824007">
    <property type="component" value="Unassembled WGS sequence"/>
</dbReference>
<dbReference type="InterPro" id="IPR001932">
    <property type="entry name" value="PPM-type_phosphatase-like_dom"/>
</dbReference>
<dbReference type="SUPFAM" id="SSF81606">
    <property type="entry name" value="PP2C-like"/>
    <property type="match status" value="1"/>
</dbReference>
<protein>
    <submittedName>
        <fullName evidence="3">SpoIIE family protein phosphatase</fullName>
    </submittedName>
</protein>
<dbReference type="InterPro" id="IPR052016">
    <property type="entry name" value="Bact_Sigma-Reg"/>
</dbReference>
<evidence type="ECO:0000259" key="2">
    <source>
        <dbReference type="SMART" id="SM00331"/>
    </source>
</evidence>
<evidence type="ECO:0000313" key="3">
    <source>
        <dbReference type="EMBL" id="HIY61235.1"/>
    </source>
</evidence>